<dbReference type="InterPro" id="IPR012332">
    <property type="entry name" value="Autotransporter_pectin_lyase_C"/>
</dbReference>
<feature type="chain" id="PRO_5013046107" evidence="2">
    <location>
        <begin position="32"/>
        <end position="500"/>
    </location>
</feature>
<dbReference type="STRING" id="169679.CSACC_30970"/>
<dbReference type="EMBL" id="LZYZ01000008">
    <property type="protein sequence ID" value="OOM07313.1"/>
    <property type="molecule type" value="Genomic_DNA"/>
</dbReference>
<accession>A0A1S8MT16</accession>
<proteinExistence type="predicted"/>
<feature type="signal peptide" evidence="2">
    <location>
        <begin position="1"/>
        <end position="31"/>
    </location>
</feature>
<evidence type="ECO:0000313" key="4">
    <source>
        <dbReference type="Proteomes" id="UP000191154"/>
    </source>
</evidence>
<feature type="region of interest" description="Disordered" evidence="1">
    <location>
        <begin position="44"/>
        <end position="81"/>
    </location>
</feature>
<protein>
    <submittedName>
        <fullName evidence="3">Uncharacterized protein</fullName>
    </submittedName>
</protein>
<evidence type="ECO:0000256" key="2">
    <source>
        <dbReference type="SAM" id="SignalP"/>
    </source>
</evidence>
<organism evidence="3 4">
    <name type="scientific">Clostridium saccharobutylicum</name>
    <dbReference type="NCBI Taxonomy" id="169679"/>
    <lineage>
        <taxon>Bacteria</taxon>
        <taxon>Bacillati</taxon>
        <taxon>Bacillota</taxon>
        <taxon>Clostridia</taxon>
        <taxon>Eubacteriales</taxon>
        <taxon>Clostridiaceae</taxon>
        <taxon>Clostridium</taxon>
    </lineage>
</organism>
<dbReference type="Proteomes" id="UP000191154">
    <property type="component" value="Unassembled WGS sequence"/>
</dbReference>
<dbReference type="Gene3D" id="2.160.20.20">
    <property type="match status" value="1"/>
</dbReference>
<comment type="caution">
    <text evidence="3">The sequence shown here is derived from an EMBL/GenBank/DDBJ whole genome shotgun (WGS) entry which is preliminary data.</text>
</comment>
<reference evidence="3 4" key="1">
    <citation type="submission" date="2016-05" db="EMBL/GenBank/DDBJ databases">
        <title>Microbial solvent formation.</title>
        <authorList>
            <person name="Poehlein A."/>
            <person name="Montoya Solano J.D."/>
            <person name="Flitsch S."/>
            <person name="Krabben P."/>
            <person name="Duerre P."/>
            <person name="Daniel R."/>
        </authorList>
    </citation>
    <scope>NUCLEOTIDE SEQUENCE [LARGE SCALE GENOMIC DNA]</scope>
    <source>
        <strain evidence="3 4">L1-8</strain>
    </source>
</reference>
<dbReference type="AlphaFoldDB" id="A0A1S8MT16"/>
<gene>
    <name evidence="3" type="ORF">CLOSAC_38420</name>
</gene>
<evidence type="ECO:0000313" key="3">
    <source>
        <dbReference type="EMBL" id="OOM07313.1"/>
    </source>
</evidence>
<dbReference type="RefSeq" id="WP_077866866.1">
    <property type="nucleotide sequence ID" value="NZ_LZYZ01000008.1"/>
</dbReference>
<sequence length="500" mass="51592">MLSKKIKKLICICSMVSIIGAGFTNFTVANAATDNYATPYYENVQSSNSTSTQNNSDNGIPPEMPTNGQGGEMPSGGFSVDKGSEVKTTGVLLVDGTTETKNDQDIISSESNESTVKVTNGGSLTLSDSTLNKKSGEMTVEEASDFFGANSGVLADAGSSASIKDTEISTTVSGGNAVFATGEGTKINLQNVKINTTGDHSRGLDATYTAEIDADNVTINTAGAHCAAVATDRGEGTVTVKNSTLNTSGNGSPCIYSTGDINVSDTTGLSKGSSIAVIEGKNSIELNKCDLTGYAIGRGTGGVDDTGVMIYQSMSGDADNGNGSFSATDSKLTISADSSKYETAPMFFATNTNGVINLSNTELSFGSGVFLNVAGNDGEWGQKGSNGGNLKFNADNQTLEGDITVDNISTLELNLKSSTLKATVNNSNTAKELNISLDENSTWDVTGTSYVSSIADADSSLENIKDNGNTIYYDNTNSNNAWLNGQTITLSDGGVLAPSK</sequence>
<keyword evidence="2" id="KW-0732">Signal</keyword>
<evidence type="ECO:0000256" key="1">
    <source>
        <dbReference type="SAM" id="MobiDB-lite"/>
    </source>
</evidence>
<name>A0A1S8MT16_CLOSA</name>
<feature type="compositionally biased region" description="Low complexity" evidence="1">
    <location>
        <begin position="44"/>
        <end position="58"/>
    </location>
</feature>